<keyword evidence="1" id="KW-1133">Transmembrane helix</keyword>
<evidence type="ECO:0000313" key="2">
    <source>
        <dbReference type="EMBL" id="KAF2702734.1"/>
    </source>
</evidence>
<evidence type="ECO:0000313" key="3">
    <source>
        <dbReference type="Proteomes" id="UP000799428"/>
    </source>
</evidence>
<organism evidence="2 3">
    <name type="scientific">Pleomassaria siparia CBS 279.74</name>
    <dbReference type="NCBI Taxonomy" id="1314801"/>
    <lineage>
        <taxon>Eukaryota</taxon>
        <taxon>Fungi</taxon>
        <taxon>Dikarya</taxon>
        <taxon>Ascomycota</taxon>
        <taxon>Pezizomycotina</taxon>
        <taxon>Dothideomycetes</taxon>
        <taxon>Pleosporomycetidae</taxon>
        <taxon>Pleosporales</taxon>
        <taxon>Pleomassariaceae</taxon>
        <taxon>Pleomassaria</taxon>
    </lineage>
</organism>
<sequence>MVYFDQHIVLPLETQRRIDIFAGQFKVFLSQMDRIITHAETTRFTAASKEITGTIREAEKLMTNANRVVEVAVRFTEGLELLIKIMGWVLVALIVLIGLGILVARGQWNRGGRQRVEKNGAEVKDE</sequence>
<dbReference type="Proteomes" id="UP000799428">
    <property type="component" value="Unassembled WGS sequence"/>
</dbReference>
<accession>A0A6G1JQ30</accession>
<evidence type="ECO:0000256" key="1">
    <source>
        <dbReference type="SAM" id="Phobius"/>
    </source>
</evidence>
<feature type="transmembrane region" description="Helical" evidence="1">
    <location>
        <begin position="85"/>
        <end position="104"/>
    </location>
</feature>
<gene>
    <name evidence="2" type="ORF">K504DRAFT_496067</name>
</gene>
<keyword evidence="1" id="KW-0472">Membrane</keyword>
<keyword evidence="3" id="KW-1185">Reference proteome</keyword>
<protein>
    <submittedName>
        <fullName evidence="2">Uncharacterized protein</fullName>
    </submittedName>
</protein>
<dbReference type="EMBL" id="MU005793">
    <property type="protein sequence ID" value="KAF2702734.1"/>
    <property type="molecule type" value="Genomic_DNA"/>
</dbReference>
<proteinExistence type="predicted"/>
<dbReference type="AlphaFoldDB" id="A0A6G1JQ30"/>
<keyword evidence="1" id="KW-0812">Transmembrane</keyword>
<name>A0A6G1JQ30_9PLEO</name>
<reference evidence="2" key="1">
    <citation type="journal article" date="2020" name="Stud. Mycol.">
        <title>101 Dothideomycetes genomes: a test case for predicting lifestyles and emergence of pathogens.</title>
        <authorList>
            <person name="Haridas S."/>
            <person name="Albert R."/>
            <person name="Binder M."/>
            <person name="Bloem J."/>
            <person name="Labutti K."/>
            <person name="Salamov A."/>
            <person name="Andreopoulos B."/>
            <person name="Baker S."/>
            <person name="Barry K."/>
            <person name="Bills G."/>
            <person name="Bluhm B."/>
            <person name="Cannon C."/>
            <person name="Castanera R."/>
            <person name="Culley D."/>
            <person name="Daum C."/>
            <person name="Ezra D."/>
            <person name="Gonzalez J."/>
            <person name="Henrissat B."/>
            <person name="Kuo A."/>
            <person name="Liang C."/>
            <person name="Lipzen A."/>
            <person name="Lutzoni F."/>
            <person name="Magnuson J."/>
            <person name="Mondo S."/>
            <person name="Nolan M."/>
            <person name="Ohm R."/>
            <person name="Pangilinan J."/>
            <person name="Park H.-J."/>
            <person name="Ramirez L."/>
            <person name="Alfaro M."/>
            <person name="Sun H."/>
            <person name="Tritt A."/>
            <person name="Yoshinaga Y."/>
            <person name="Zwiers L.-H."/>
            <person name="Turgeon B."/>
            <person name="Goodwin S."/>
            <person name="Spatafora J."/>
            <person name="Crous P."/>
            <person name="Grigoriev I."/>
        </authorList>
    </citation>
    <scope>NUCLEOTIDE SEQUENCE</scope>
    <source>
        <strain evidence="2">CBS 279.74</strain>
    </source>
</reference>